<feature type="transmembrane region" description="Helical" evidence="2">
    <location>
        <begin position="242"/>
        <end position="265"/>
    </location>
</feature>
<dbReference type="PANTHER" id="PTHR48125">
    <property type="entry name" value="LP07818P1"/>
    <property type="match status" value="1"/>
</dbReference>
<feature type="region of interest" description="Disordered" evidence="1">
    <location>
        <begin position="38"/>
        <end position="72"/>
    </location>
</feature>
<protein>
    <submittedName>
        <fullName evidence="3">Uncharacterized protein</fullName>
    </submittedName>
</protein>
<feature type="transmembrane region" description="Helical" evidence="2">
    <location>
        <begin position="725"/>
        <end position="746"/>
    </location>
</feature>
<feature type="transmembrane region" description="Helical" evidence="2">
    <location>
        <begin position="512"/>
        <end position="532"/>
    </location>
</feature>
<accession>A0AAE3XG48</accession>
<feature type="transmembrane region" description="Helical" evidence="2">
    <location>
        <begin position="396"/>
        <end position="416"/>
    </location>
</feature>
<feature type="transmembrane region" description="Helical" evidence="2">
    <location>
        <begin position="618"/>
        <end position="637"/>
    </location>
</feature>
<feature type="transmembrane region" description="Helical" evidence="2">
    <location>
        <begin position="192"/>
        <end position="210"/>
    </location>
</feature>
<feature type="transmembrane region" description="Helical" evidence="2">
    <location>
        <begin position="808"/>
        <end position="829"/>
    </location>
</feature>
<feature type="transmembrane region" description="Helical" evidence="2">
    <location>
        <begin position="766"/>
        <end position="787"/>
    </location>
</feature>
<feature type="transmembrane region" description="Helical" evidence="2">
    <location>
        <begin position="219"/>
        <end position="236"/>
    </location>
</feature>
<feature type="transmembrane region" description="Helical" evidence="2">
    <location>
        <begin position="544"/>
        <end position="572"/>
    </location>
</feature>
<dbReference type="RefSeq" id="WP_309856567.1">
    <property type="nucleotide sequence ID" value="NZ_JAVDQJ010000010.1"/>
</dbReference>
<keyword evidence="2" id="KW-0812">Transmembrane</keyword>
<feature type="region of interest" description="Disordered" evidence="1">
    <location>
        <begin position="926"/>
        <end position="956"/>
    </location>
</feature>
<feature type="transmembrane region" description="Helical" evidence="2">
    <location>
        <begin position="873"/>
        <end position="891"/>
    </location>
</feature>
<comment type="caution">
    <text evidence="3">The sequence shown here is derived from an EMBL/GenBank/DDBJ whole genome shotgun (WGS) entry which is preliminary data.</text>
</comment>
<feature type="transmembrane region" description="Helical" evidence="2">
    <location>
        <begin position="286"/>
        <end position="308"/>
    </location>
</feature>
<evidence type="ECO:0000256" key="1">
    <source>
        <dbReference type="SAM" id="MobiDB-lite"/>
    </source>
</evidence>
<feature type="compositionally biased region" description="Pro residues" evidence="1">
    <location>
        <begin position="43"/>
        <end position="60"/>
    </location>
</feature>
<proteinExistence type="predicted"/>
<gene>
    <name evidence="3" type="ORF">J2Y00_003921</name>
</gene>
<evidence type="ECO:0000256" key="2">
    <source>
        <dbReference type="SAM" id="Phobius"/>
    </source>
</evidence>
<name>A0AAE3XG48_9DEIO</name>
<feature type="transmembrane region" description="Helical" evidence="2">
    <location>
        <begin position="139"/>
        <end position="157"/>
    </location>
</feature>
<evidence type="ECO:0000313" key="3">
    <source>
        <dbReference type="EMBL" id="MDR6220304.1"/>
    </source>
</evidence>
<keyword evidence="2" id="KW-0472">Membrane</keyword>
<reference evidence="3" key="1">
    <citation type="submission" date="2023-07" db="EMBL/GenBank/DDBJ databases">
        <title>Sorghum-associated microbial communities from plants grown in Nebraska, USA.</title>
        <authorList>
            <person name="Schachtman D."/>
        </authorList>
    </citation>
    <scope>NUCLEOTIDE SEQUENCE</scope>
    <source>
        <strain evidence="3">BE330</strain>
    </source>
</reference>
<dbReference type="EMBL" id="JAVDQK010000012">
    <property type="protein sequence ID" value="MDR6220304.1"/>
    <property type="molecule type" value="Genomic_DNA"/>
</dbReference>
<feature type="transmembrane region" description="Helical" evidence="2">
    <location>
        <begin position="903"/>
        <end position="920"/>
    </location>
</feature>
<evidence type="ECO:0000313" key="4">
    <source>
        <dbReference type="Proteomes" id="UP001185331"/>
    </source>
</evidence>
<sequence>MSPLTELLLVGLLVVLLVRSVRLERRLNDVRRQVDALTRSAPPAAPPRRPAAPPRRPAAPPTAAEPAIEPERGWRTTAAPAAVVAPPTWPDEAQPQPVRRRWMPDLDLGAPEFSRARMSVIGGGLVIGGLAWTLRALSLPGWTTLVAVYAFAALLWWTARGIPQPVAGALRGLAYASGALGLGGLAQHLGPSGPGVVMAGLLVLSALMAGRSLRTGEPLLAAMAGAGAAVSSWMLGDDLGVWSPLVMGVTGLIPALAVPALLRALRSEDALTGAEAPAGLPRESSLVLTVLVAAALPAGHLLAALGHVPGTLPVPGVLAALHLTGWGAWAWVAGTLLACGTAVALLRGAATLPPRAASDDRPAYLELGVASALAAAVPLLAAAGALGVGVQLDQNGSLAALLLLAVGGAALGAWGWRTQQREGAAGRTPGAELAGAVAGGATAGTATLLGSALLGLLGARSRPLGYLGLGVALAGVGLAARSRTWVRIGGALTGLSALVAVTVTLRSGTAPALVWGTAAALLGAWVAAARVSRRGWRPEAQAQSAALGVAATVFGLGGLLEAAGVALLLGASLWAEGTLRRRVGAPLEPLRAGAQVAVTGTSILLAVWGMFRALPAGPVSLTALLLALLGSVLALLASRVNSAARRVARRTTPQGVGGADAPAPAASFPALPAAPASQFAACLAVASLLAALGVWTGIDRASSVGLAAAALALIGHRLALRRADVVSTAALLVGAGVVSLTLASEVLTRAASPWLAWRADGTADRWALPCAALALLGAWALLHTPTGRRLWTHWTPLAASLPPMPARIWRAPLIAGGLALAISTLWLTLSPRLAVMLDGPLGTLGSVSALITGVLVALGAWRWGGVGRGGARPLWDMGVGIGAAAGVKAALLDARLYDLPHVATGLAVLVTGLALLLLAVRAPRPDGTVGQDGQEEDSGARRVPQPVVPGGTGAPT</sequence>
<feature type="transmembrane region" description="Helical" evidence="2">
    <location>
        <begin position="488"/>
        <end position="506"/>
    </location>
</feature>
<dbReference type="PANTHER" id="PTHR48125:SF10">
    <property type="entry name" value="OS12G0136300 PROTEIN"/>
    <property type="match status" value="1"/>
</dbReference>
<feature type="transmembrane region" description="Helical" evidence="2">
    <location>
        <begin position="328"/>
        <end position="346"/>
    </location>
</feature>
<dbReference type="AlphaFoldDB" id="A0AAE3XG48"/>
<keyword evidence="2" id="KW-1133">Transmembrane helix</keyword>
<feature type="transmembrane region" description="Helical" evidence="2">
    <location>
        <begin position="367"/>
        <end position="390"/>
    </location>
</feature>
<organism evidence="3 4">
    <name type="scientific">Deinococcus soli</name>
    <name type="common">ex Cha et al. 2016</name>
    <dbReference type="NCBI Taxonomy" id="1309411"/>
    <lineage>
        <taxon>Bacteria</taxon>
        <taxon>Thermotogati</taxon>
        <taxon>Deinococcota</taxon>
        <taxon>Deinococci</taxon>
        <taxon>Deinococcales</taxon>
        <taxon>Deinococcaceae</taxon>
        <taxon>Deinococcus</taxon>
    </lineage>
</organism>
<feature type="transmembrane region" description="Helical" evidence="2">
    <location>
        <begin position="592"/>
        <end position="611"/>
    </location>
</feature>
<feature type="transmembrane region" description="Helical" evidence="2">
    <location>
        <begin position="436"/>
        <end position="457"/>
    </location>
</feature>
<feature type="transmembrane region" description="Helical" evidence="2">
    <location>
        <begin position="841"/>
        <end position="861"/>
    </location>
</feature>
<feature type="transmembrane region" description="Helical" evidence="2">
    <location>
        <begin position="463"/>
        <end position="481"/>
    </location>
</feature>
<dbReference type="Proteomes" id="UP001185331">
    <property type="component" value="Unassembled WGS sequence"/>
</dbReference>
<feature type="transmembrane region" description="Helical" evidence="2">
    <location>
        <begin position="678"/>
        <end position="698"/>
    </location>
</feature>